<dbReference type="HAMAP" id="MF_00182">
    <property type="entry name" value="Formyl_trans"/>
    <property type="match status" value="1"/>
</dbReference>
<name>E6PZ05_9ZZZZ</name>
<dbReference type="Pfam" id="PF02911">
    <property type="entry name" value="Formyl_trans_C"/>
    <property type="match status" value="1"/>
</dbReference>
<evidence type="ECO:0000256" key="2">
    <source>
        <dbReference type="ARBA" id="ARBA00012261"/>
    </source>
</evidence>
<gene>
    <name evidence="7" type="primary">fmt</name>
    <name evidence="7" type="ORF">CARN3_1159</name>
</gene>
<dbReference type="GO" id="GO:0004479">
    <property type="term" value="F:methionyl-tRNA formyltransferase activity"/>
    <property type="evidence" value="ECO:0007669"/>
    <property type="project" value="UniProtKB-EC"/>
</dbReference>
<dbReference type="InterPro" id="IPR011034">
    <property type="entry name" value="Formyl_transferase-like_C_sf"/>
</dbReference>
<dbReference type="CDD" id="cd08646">
    <property type="entry name" value="FMT_core_Met-tRNA-FMT_N"/>
    <property type="match status" value="1"/>
</dbReference>
<dbReference type="SUPFAM" id="SSF53328">
    <property type="entry name" value="Formyltransferase"/>
    <property type="match status" value="1"/>
</dbReference>
<dbReference type="GO" id="GO:0005829">
    <property type="term" value="C:cytosol"/>
    <property type="evidence" value="ECO:0007669"/>
    <property type="project" value="TreeGrafter"/>
</dbReference>
<dbReference type="Pfam" id="PF00551">
    <property type="entry name" value="Formyl_trans_N"/>
    <property type="match status" value="1"/>
</dbReference>
<feature type="domain" description="Formyl transferase C-terminal" evidence="6">
    <location>
        <begin position="206"/>
        <end position="301"/>
    </location>
</feature>
<comment type="caution">
    <text evidence="7">The sequence shown here is derived from an EMBL/GenBank/DDBJ whole genome shotgun (WGS) entry which is preliminary data.</text>
</comment>
<dbReference type="CDD" id="cd08704">
    <property type="entry name" value="Met_tRNA_FMT_C"/>
    <property type="match status" value="1"/>
</dbReference>
<sequence length="312" mass="34015">MRLVFCGTPDFAVPSLEALLAAGHEIALVVTQPDRPVGRKQIFTAPAVKQCALAHALPVAQPEKIKHNQDFRAQLESIVPDAIVVVAYGRIIPSWMLALPRLGCINLHGSLLPRLRGAAPIQWSLALGDTITGNTTMLLDAGLDTGPILLQQEMAIDPELTAVDLFSLLARAGAPLLVETLRGLANGAIAPRPQDNSQATLARILEREDGGMRFAEYTAVELWNRWRGFQPWPGAFTTWQGRKLIVHRLRPVERNQTATPGTLETEGGRIFVACAGESWLELVEVQLEGKGRIPAAEFLRGTALSQHFRLGE</sequence>
<organism evidence="7">
    <name type="scientific">mine drainage metagenome</name>
    <dbReference type="NCBI Taxonomy" id="410659"/>
    <lineage>
        <taxon>unclassified sequences</taxon>
        <taxon>metagenomes</taxon>
        <taxon>ecological metagenomes</taxon>
    </lineage>
</organism>
<proteinExistence type="inferred from homology"/>
<dbReference type="InterPro" id="IPR036477">
    <property type="entry name" value="Formyl_transf_N_sf"/>
</dbReference>
<dbReference type="EMBL" id="CABN01000099">
    <property type="protein sequence ID" value="CBI00164.1"/>
    <property type="molecule type" value="Genomic_DNA"/>
</dbReference>
<dbReference type="PANTHER" id="PTHR11138:SF5">
    <property type="entry name" value="METHIONYL-TRNA FORMYLTRANSFERASE, MITOCHONDRIAL"/>
    <property type="match status" value="1"/>
</dbReference>
<dbReference type="InterPro" id="IPR005793">
    <property type="entry name" value="Formyl_trans_C"/>
</dbReference>
<dbReference type="EC" id="2.1.2.9" evidence="2"/>
<feature type="domain" description="Formyl transferase N-terminal" evidence="5">
    <location>
        <begin position="1"/>
        <end position="180"/>
    </location>
</feature>
<evidence type="ECO:0000259" key="6">
    <source>
        <dbReference type="Pfam" id="PF02911"/>
    </source>
</evidence>
<evidence type="ECO:0000259" key="5">
    <source>
        <dbReference type="Pfam" id="PF00551"/>
    </source>
</evidence>
<comment type="similarity">
    <text evidence="1">Belongs to the Fmt family.</text>
</comment>
<reference evidence="7" key="1">
    <citation type="submission" date="2009-10" db="EMBL/GenBank/DDBJ databases">
        <title>Diversity of trophic interactions inside an arsenic-rich microbial ecosystem.</title>
        <authorList>
            <person name="Bertin P.N."/>
            <person name="Heinrich-Salmeron A."/>
            <person name="Pelletier E."/>
            <person name="Goulhen-Chollet F."/>
            <person name="Arsene-Ploetze F."/>
            <person name="Gallien S."/>
            <person name="Calteau A."/>
            <person name="Vallenet D."/>
            <person name="Casiot C."/>
            <person name="Chane-Woon-Ming B."/>
            <person name="Giloteaux L."/>
            <person name="Barakat M."/>
            <person name="Bonnefoy V."/>
            <person name="Bruneel O."/>
            <person name="Chandler M."/>
            <person name="Cleiss J."/>
            <person name="Duran R."/>
            <person name="Elbaz-Poulichet F."/>
            <person name="Fonknechten N."/>
            <person name="Lauga B."/>
            <person name="Mornico D."/>
            <person name="Ortet P."/>
            <person name="Schaeffer C."/>
            <person name="Siguier P."/>
            <person name="Alexander Thil Smith A."/>
            <person name="Van Dorsselaer A."/>
            <person name="Weissenbach J."/>
            <person name="Medigue C."/>
            <person name="Le Paslier D."/>
        </authorList>
    </citation>
    <scope>NUCLEOTIDE SEQUENCE</scope>
</reference>
<accession>E6PZ05</accession>
<dbReference type="InterPro" id="IPR044135">
    <property type="entry name" value="Met-tRNA-FMT_C"/>
</dbReference>
<keyword evidence="3 7" id="KW-0808">Transferase</keyword>
<evidence type="ECO:0000313" key="7">
    <source>
        <dbReference type="EMBL" id="CBI00164.1"/>
    </source>
</evidence>
<evidence type="ECO:0000256" key="3">
    <source>
        <dbReference type="ARBA" id="ARBA00022679"/>
    </source>
</evidence>
<dbReference type="NCBIfam" id="TIGR00460">
    <property type="entry name" value="fmt"/>
    <property type="match status" value="1"/>
</dbReference>
<dbReference type="PANTHER" id="PTHR11138">
    <property type="entry name" value="METHIONYL-TRNA FORMYLTRANSFERASE"/>
    <property type="match status" value="1"/>
</dbReference>
<dbReference type="Gene3D" id="3.40.50.12230">
    <property type="match status" value="1"/>
</dbReference>
<dbReference type="InterPro" id="IPR005794">
    <property type="entry name" value="Fmt"/>
</dbReference>
<evidence type="ECO:0000256" key="1">
    <source>
        <dbReference type="ARBA" id="ARBA00010699"/>
    </source>
</evidence>
<dbReference type="AlphaFoldDB" id="E6PZ05"/>
<keyword evidence="4" id="KW-0648">Protein biosynthesis</keyword>
<dbReference type="InterPro" id="IPR041711">
    <property type="entry name" value="Met-tRNA-FMT_N"/>
</dbReference>
<evidence type="ECO:0000256" key="4">
    <source>
        <dbReference type="ARBA" id="ARBA00022917"/>
    </source>
</evidence>
<protein>
    <recommendedName>
        <fullName evidence="2">methionyl-tRNA formyltransferase</fullName>
        <ecNumber evidence="2">2.1.2.9</ecNumber>
    </recommendedName>
</protein>
<dbReference type="SUPFAM" id="SSF50486">
    <property type="entry name" value="FMT C-terminal domain-like"/>
    <property type="match status" value="1"/>
</dbReference>
<dbReference type="InterPro" id="IPR002376">
    <property type="entry name" value="Formyl_transf_N"/>
</dbReference>